<sequence length="208" mass="25128">MILKRKAKFLKKLKKLELEYLNKDLKLDEIEGIDWENMEEKEIKERLHETHIKTIQNKVDSSIGEKNWKLKKYLKIAQFPNNFAQKQPYLSWKSSTTLFKLKSFSNGLCRYIYKWEPGIDSKICPCCNKKVDDVDHFIWKCEKYEKTRKFWKNDLKNIEGFDFNIITREDTDELFRKMNVKVIYDITIEYLITNMTQHAIRKNALKSK</sequence>
<evidence type="ECO:0008006" key="3">
    <source>
        <dbReference type="Google" id="ProtNLM"/>
    </source>
</evidence>
<organism evidence="1 2">
    <name type="scientific">Anaeramoeba flamelloides</name>
    <dbReference type="NCBI Taxonomy" id="1746091"/>
    <lineage>
        <taxon>Eukaryota</taxon>
        <taxon>Metamonada</taxon>
        <taxon>Anaeramoebidae</taxon>
        <taxon>Anaeramoeba</taxon>
    </lineage>
</organism>
<gene>
    <name evidence="1" type="ORF">M0812_06794</name>
</gene>
<dbReference type="AlphaFoldDB" id="A0AAV8AFC6"/>
<dbReference type="Proteomes" id="UP001146793">
    <property type="component" value="Unassembled WGS sequence"/>
</dbReference>
<name>A0AAV8AFC6_9EUKA</name>
<proteinExistence type="predicted"/>
<dbReference type="EMBL" id="JANTQA010000012">
    <property type="protein sequence ID" value="KAJ3450610.1"/>
    <property type="molecule type" value="Genomic_DNA"/>
</dbReference>
<reference evidence="1" key="1">
    <citation type="submission" date="2022-08" db="EMBL/GenBank/DDBJ databases">
        <title>Novel sulphate-reducing endosymbionts in the free-living metamonad Anaeramoeba.</title>
        <authorList>
            <person name="Jerlstrom-Hultqvist J."/>
            <person name="Cepicka I."/>
            <person name="Gallot-Lavallee L."/>
            <person name="Salas-Leiva D."/>
            <person name="Curtis B.A."/>
            <person name="Zahonova K."/>
            <person name="Pipaliya S."/>
            <person name="Dacks J."/>
            <person name="Roger A.J."/>
        </authorList>
    </citation>
    <scope>NUCLEOTIDE SEQUENCE</scope>
    <source>
        <strain evidence="1">Busselton2</strain>
    </source>
</reference>
<accession>A0AAV8AFC6</accession>
<comment type="caution">
    <text evidence="1">The sequence shown here is derived from an EMBL/GenBank/DDBJ whole genome shotgun (WGS) entry which is preliminary data.</text>
</comment>
<evidence type="ECO:0000313" key="1">
    <source>
        <dbReference type="EMBL" id="KAJ3450610.1"/>
    </source>
</evidence>
<protein>
    <recommendedName>
        <fullName evidence="3">Reverse transcriptase zinc-binding domain-containing protein</fullName>
    </recommendedName>
</protein>
<evidence type="ECO:0000313" key="2">
    <source>
        <dbReference type="Proteomes" id="UP001146793"/>
    </source>
</evidence>